<organism evidence="1 2">
    <name type="scientific">Roseateles oligotrophus</name>
    <dbReference type="NCBI Taxonomy" id="1769250"/>
    <lineage>
        <taxon>Bacteria</taxon>
        <taxon>Pseudomonadati</taxon>
        <taxon>Pseudomonadota</taxon>
        <taxon>Betaproteobacteria</taxon>
        <taxon>Burkholderiales</taxon>
        <taxon>Sphaerotilaceae</taxon>
        <taxon>Roseateles</taxon>
    </lineage>
</organism>
<evidence type="ECO:0000313" key="1">
    <source>
        <dbReference type="EMBL" id="MBB4844498.1"/>
    </source>
</evidence>
<evidence type="ECO:0000313" key="2">
    <source>
        <dbReference type="Proteomes" id="UP000562027"/>
    </source>
</evidence>
<comment type="caution">
    <text evidence="1">The sequence shown here is derived from an EMBL/GenBank/DDBJ whole genome shotgun (WGS) entry which is preliminary data.</text>
</comment>
<keyword evidence="2" id="KW-1185">Reference proteome</keyword>
<dbReference type="EMBL" id="JACHLP010000006">
    <property type="protein sequence ID" value="MBB4844498.1"/>
    <property type="molecule type" value="Genomic_DNA"/>
</dbReference>
<dbReference type="AlphaFoldDB" id="A0A840LE72"/>
<proteinExistence type="predicted"/>
<protein>
    <submittedName>
        <fullName evidence="1">Uncharacterized protein</fullName>
    </submittedName>
</protein>
<sequence>MSTAAIQLRPLQVDAAWLYQGESTRVRADGSSFGPIESYQNTVKHLLRSGDGVVEQASNAGNKGSSSKELLLSGQEIRSIELLDLAGNGKPQSIQWPELRSPVRAGDQYTLLDSTLIELPKDLDGDGKNDAVEVAVYARVVGSEVLPSQRFGPLDSVRVDTFIRARAKLTLSKIEAPVVEARAKVWYVQSLGIVRQTIEEVPDTNGLRRVYTEQLSSFQAKDRGLGFTDLVPLRLPADFPGTPGQTLSSTSNLALRAGGGAFLVNGNYSYEKALLIHLSPQGALDAALLSNELQQAGGTLLGHAEGLLSIREGGFDPIQLRNFDLQGRSADSTAPQTIDLRLGDPTAIEGDKLEKAIDGRQLWLVWTLISRTADSKPGDFRYESRLWLRGFDRVTGQPLGEAVQLYIEPGINAQGFFARLAVFEGRPYVVWQKPSSAGVVSDLQVSVLNPALGPSGLLTRTLVSNYADPNLKFTAMRGGPLFIGAIYKPTGNPGKFLFQLDSQGLPKLASGETIKQAGPPLYLAADDYQLRLAGAEHLVLSRASNINLTPSESQIGSAEVLIYSLDGRPLSALQPQVFRTEGFCSSNDWPVLDTGNKLSFMCEDIAQQISLRSLWLR</sequence>
<dbReference type="RefSeq" id="WP_184300997.1">
    <property type="nucleotide sequence ID" value="NZ_JACHLP010000006.1"/>
</dbReference>
<gene>
    <name evidence="1" type="ORF">HNP55_003042</name>
</gene>
<name>A0A840LE72_9BURK</name>
<dbReference type="Proteomes" id="UP000562027">
    <property type="component" value="Unassembled WGS sequence"/>
</dbReference>
<accession>A0A840LE72</accession>
<reference evidence="1 2" key="1">
    <citation type="submission" date="2020-08" db="EMBL/GenBank/DDBJ databases">
        <title>Functional genomics of gut bacteria from endangered species of beetles.</title>
        <authorList>
            <person name="Carlos-Shanley C."/>
        </authorList>
    </citation>
    <scope>NUCLEOTIDE SEQUENCE [LARGE SCALE GENOMIC DNA]</scope>
    <source>
        <strain evidence="1 2">S00239</strain>
    </source>
</reference>